<dbReference type="KEGG" id="thi:THI_p0038"/>
<keyword evidence="5" id="KW-1185">Reference proteome</keyword>
<feature type="region of interest" description="Disordered" evidence="1">
    <location>
        <begin position="98"/>
        <end position="125"/>
    </location>
</feature>
<name>D6CVU5_THIA3</name>
<dbReference type="Proteomes" id="UP000078599">
    <property type="component" value="Unassembled WGS sequence"/>
</dbReference>
<keyword evidence="2" id="KW-0614">Plasmid</keyword>
<reference evidence="3 5" key="5">
    <citation type="submission" date="2015-03" db="EMBL/GenBank/DDBJ databases">
        <authorList>
            <person name="Regsiter A."/>
            <person name="william w."/>
        </authorList>
    </citation>
    <scope>NUCLEOTIDE SEQUENCE [LARGE SCALE GENOMIC DNA]</scope>
    <source>
        <strain evidence="3 5">CB1</strain>
    </source>
</reference>
<dbReference type="HOGENOM" id="CLU_1383624_0_0_4"/>
<geneLocation type="plasmid" evidence="2 4">
    <name>pTHI</name>
</geneLocation>
<proteinExistence type="predicted"/>
<evidence type="ECO:0000256" key="1">
    <source>
        <dbReference type="SAM" id="MobiDB-lite"/>
    </source>
</evidence>
<reference evidence="2" key="4">
    <citation type="submission" date="2010-07" db="EMBL/GenBank/DDBJ databases">
        <authorList>
            <person name="Genoscope - CEA"/>
        </authorList>
    </citation>
    <scope>NUCLEOTIDE SEQUENCE</scope>
    <source>
        <strain evidence="2">3As</strain>
        <plasmid evidence="2">pTHI</plasmid>
    </source>
</reference>
<evidence type="ECO:0000313" key="5">
    <source>
        <dbReference type="Proteomes" id="UP000078599"/>
    </source>
</evidence>
<reference evidence="4" key="2">
    <citation type="journal article" date="2010" name="PLoS Genet.">
        <title>Structure, function, and evolution of the Thiomonas spp. genome.</title>
        <authorList>
            <person name="Arsene-Ploetze F."/>
            <person name="Koechler S."/>
            <person name="Marchal M."/>
            <person name="Coppee J.Y."/>
            <person name="Chandler M."/>
            <person name="Bonnefoy V."/>
            <person name="Brochier-Armanet C."/>
            <person name="Barakat M."/>
            <person name="Barbe V."/>
            <person name="Battaglia-Brunet F."/>
            <person name="Bruneel O."/>
            <person name="Bryan C.G."/>
            <person name="Cleiss-Arnold J."/>
            <person name="Cruveiller S."/>
            <person name="Erhardt M."/>
            <person name="Heinrich-Salmeron A."/>
            <person name="Hommais F."/>
            <person name="Joulian C."/>
            <person name="Krin E."/>
            <person name="Lieutaud A."/>
            <person name="Lievremont D."/>
            <person name="Michel C."/>
            <person name="Muller D."/>
            <person name="Ortet P."/>
            <person name="Proux C."/>
            <person name="Siguier P."/>
            <person name="Roche D."/>
            <person name="Rouy Z."/>
            <person name="Salvignol G."/>
            <person name="Slyemi D."/>
            <person name="Talla E."/>
            <person name="Weiss S."/>
            <person name="Weissenbach J."/>
            <person name="Medigue C."/>
            <person name="Bertin P.N."/>
        </authorList>
    </citation>
    <scope>NUCLEOTIDE SEQUENCE [LARGE SCALE GENOMIC DNA]</scope>
    <source>
        <strain evidence="4">DSM 22701 / CIP 110005 / 3As</strain>
    </source>
</reference>
<evidence type="ECO:0000313" key="3">
    <source>
        <dbReference type="EMBL" id="CQR32664.1"/>
    </source>
</evidence>
<dbReference type="EMBL" id="FP475957">
    <property type="protein sequence ID" value="CAZ90434.1"/>
    <property type="molecule type" value="Genomic_DNA"/>
</dbReference>
<reference key="3">
    <citation type="journal article" date="2010" name="PLoS Genet.">
        <title>Structure, function, and evolution of the Thiomonas spp. genome.</title>
        <authorList>
            <person name="Arsene-Ploetze F."/>
            <person name="Koechler S."/>
            <person name="Marchal M."/>
            <person name="Coppee J.-.Y."/>
            <person name="Chandler M."/>
            <person name="Bonnefoy V."/>
            <person name="Brochier-Armanet C."/>
            <person name="Barakat M."/>
            <person name="Barbe V."/>
            <person name="Battaglia-Brunet F."/>
            <person name="Bruneel O."/>
            <person name="Bryan C.G."/>
            <person name="Cleiss-Arnold J."/>
            <person name="Cruveiller S."/>
            <person name="Erhardt M."/>
            <person name="Heinrich-Salmeron A."/>
            <person name="Hommais F."/>
            <person name="Joulian C."/>
            <person name="Krin E."/>
            <person name="Lieutaud A."/>
            <person name="Lievremont D."/>
            <person name="Michel C."/>
            <person name="Muller D."/>
            <person name="Ortet P."/>
            <person name="Proux C."/>
            <person name="Siguier P."/>
            <person name="Roche D."/>
            <person name="Rouy Z."/>
            <person name="Salvignol G."/>
            <person name="Slyemi D."/>
            <person name="Talla E."/>
            <person name="Weiss S."/>
            <person name="Weissenbach J."/>
            <person name="Medigue C."/>
            <person name="Bertin P.N."/>
        </authorList>
    </citation>
    <scope>NUCLEOTIDE SEQUENCE</scope>
    <source>
        <strain>3As</strain>
    </source>
</reference>
<organism evidence="2 4">
    <name type="scientific">Thiomonas arsenitoxydans (strain DSM 22701 / CIP 110005 / 3As)</name>
    <dbReference type="NCBI Taxonomy" id="426114"/>
    <lineage>
        <taxon>Bacteria</taxon>
        <taxon>Pseudomonadati</taxon>
        <taxon>Pseudomonadota</taxon>
        <taxon>Betaproteobacteria</taxon>
        <taxon>Burkholderiales</taxon>
        <taxon>Thiomonas</taxon>
    </lineage>
</organism>
<reference key="1">
    <citation type="submission" date="2009-07" db="EMBL/GenBank/DDBJ databases">
        <authorList>
            <person name="Genoscope - CEA"/>
        </authorList>
    </citation>
    <scope>NUCLEOTIDE SEQUENCE</scope>
    <source>
        <strain>3As</strain>
    </source>
</reference>
<accession>D6CVU5</accession>
<protein>
    <submittedName>
        <fullName evidence="2">Uncharacterized protein</fullName>
    </submittedName>
</protein>
<dbReference type="AlphaFoldDB" id="D6CVU5"/>
<dbReference type="Proteomes" id="UP000002372">
    <property type="component" value="Plasmid pTHI"/>
</dbReference>
<dbReference type="EMBL" id="CTRI01000013">
    <property type="protein sequence ID" value="CQR32664.1"/>
    <property type="molecule type" value="Genomic_DNA"/>
</dbReference>
<sequence length="197" mass="21449">MRWVVRAAGAATTDRAKFTPVKEENAPCRTPVSDGIAPFRHSLTIDMAPSGHPLGNASTMFDTCYRYAAHVWHPLCVSCPQFLPFFLSSSLSPVGSCPMPQASRERAGSSHAIPPSAHQMGTGQANATGLRLPYSQEYGRRYGAVWECFSTLKPVDKSGRKKTRSLAGRWKSPWLVILIGHVERLGELAGSYLVGGF</sequence>
<evidence type="ECO:0000313" key="2">
    <source>
        <dbReference type="EMBL" id="CAZ90434.1"/>
    </source>
</evidence>
<evidence type="ECO:0000313" key="4">
    <source>
        <dbReference type="Proteomes" id="UP000002372"/>
    </source>
</evidence>
<gene>
    <name evidence="2" type="ordered locus">THI_p0038</name>
    <name evidence="3" type="ORF">THICB1_200025</name>
</gene>